<keyword evidence="1" id="KW-0812">Transmembrane</keyword>
<keyword evidence="1" id="KW-0472">Membrane</keyword>
<feature type="transmembrane region" description="Helical" evidence="1">
    <location>
        <begin position="75"/>
        <end position="94"/>
    </location>
</feature>
<feature type="transmembrane region" description="Helical" evidence="1">
    <location>
        <begin position="460"/>
        <end position="479"/>
    </location>
</feature>
<dbReference type="Proteomes" id="UP000614200">
    <property type="component" value="Unassembled WGS sequence"/>
</dbReference>
<proteinExistence type="predicted"/>
<comment type="caution">
    <text evidence="2">The sequence shown here is derived from an EMBL/GenBank/DDBJ whole genome shotgun (WGS) entry which is preliminary data.</text>
</comment>
<sequence length="613" mass="69804">MKRLKIIKINPKVIILSVILIFFIFSVSSYGQLNLNVDGGHIEESVVEFPRSQESYEDQDYTSYWEIVKHRVVETPFNLVATIIFFMAIAHMMLTSRLHKKGNQLEHDYEEQIKKGLKEKNSYSIAASILHLLGEVEVVFGIWAVMLAVSIAFFYDWNTFVSYLEGLSYTEPLFVIVIMTIASSRPILKLFEIIMWHIVKLFGSTLETWWLTILIFPAILGAFITEPAAMTIAALILADKFYSLNPSERLKYATLGLLFVNISIGGFLSNFASPPILMVADIWDWDMSFMVMTFGWKALIAIGISTSVYFFLFRKDLQDLKGAYDHYRYKRYIQHRFISKKELEDSFEQLEKIVDKRVSFTNELDAYSLILRENIKELAAQKLTPEECKLYDIDHAIDEKFDGIKLEEMKRTIPGLLAQEEQPVYVDPKWDQREDRVPVWIIATHVFFLVWTVVNAHKPVMFLAGFLFFLGFYQVTVYYQNRLDLKPALLVAFFLSGIMIHGTLQGWWIAPLLVSLPEVGLNLTSIILTAFNDNAAITYLSTLVTNFPDDLKYAVVSGALTGGGLTVIANSPNPIGQSILKHFFKAGISGGSLLKYALLPTIITALIFAILKG</sequence>
<evidence type="ECO:0000256" key="1">
    <source>
        <dbReference type="SAM" id="Phobius"/>
    </source>
</evidence>
<name>A0ABR9ZY49_9FIRM</name>
<keyword evidence="1" id="KW-1133">Transmembrane helix</keyword>
<gene>
    <name evidence="2" type="ORF">ISU02_20060</name>
</gene>
<dbReference type="RefSeq" id="WP_194703631.1">
    <property type="nucleotide sequence ID" value="NZ_JADKNH010000015.1"/>
</dbReference>
<accession>A0ABR9ZY49</accession>
<keyword evidence="3" id="KW-1185">Reference proteome</keyword>
<dbReference type="InterPro" id="IPR009978">
    <property type="entry name" value="Na_H_antiport_3"/>
</dbReference>
<dbReference type="Pfam" id="PF07399">
    <property type="entry name" value="Na_H_antiport_3"/>
    <property type="match status" value="2"/>
</dbReference>
<evidence type="ECO:0000313" key="3">
    <source>
        <dbReference type="Proteomes" id="UP000614200"/>
    </source>
</evidence>
<feature type="transmembrane region" description="Helical" evidence="1">
    <location>
        <begin position="250"/>
        <end position="269"/>
    </location>
</feature>
<organism evidence="2 3">
    <name type="scientific">Fusibacter ferrireducens</name>
    <dbReference type="NCBI Taxonomy" id="2785058"/>
    <lineage>
        <taxon>Bacteria</taxon>
        <taxon>Bacillati</taxon>
        <taxon>Bacillota</taxon>
        <taxon>Clostridia</taxon>
        <taxon>Eubacteriales</taxon>
        <taxon>Eubacteriales Family XII. Incertae Sedis</taxon>
        <taxon>Fusibacter</taxon>
    </lineage>
</organism>
<feature type="transmembrane region" description="Helical" evidence="1">
    <location>
        <begin position="553"/>
        <end position="572"/>
    </location>
</feature>
<dbReference type="EMBL" id="JADKNH010000015">
    <property type="protein sequence ID" value="MBF4695396.1"/>
    <property type="molecule type" value="Genomic_DNA"/>
</dbReference>
<feature type="transmembrane region" description="Helical" evidence="1">
    <location>
        <begin position="289"/>
        <end position="312"/>
    </location>
</feature>
<feature type="transmembrane region" description="Helical" evidence="1">
    <location>
        <begin position="123"/>
        <end position="154"/>
    </location>
</feature>
<feature type="transmembrane region" description="Helical" evidence="1">
    <location>
        <begin position="488"/>
        <end position="510"/>
    </location>
</feature>
<reference evidence="2 3" key="1">
    <citation type="submission" date="2020-11" db="EMBL/GenBank/DDBJ databases">
        <title>Fusibacter basophilias sp. nov.</title>
        <authorList>
            <person name="Qiu D."/>
        </authorList>
    </citation>
    <scope>NUCLEOTIDE SEQUENCE [LARGE SCALE GENOMIC DNA]</scope>
    <source>
        <strain evidence="2 3">Q10-2</strain>
    </source>
</reference>
<feature type="transmembrane region" description="Helical" evidence="1">
    <location>
        <begin position="12"/>
        <end position="31"/>
    </location>
</feature>
<feature type="transmembrane region" description="Helical" evidence="1">
    <location>
        <begin position="593"/>
        <end position="611"/>
    </location>
</feature>
<protein>
    <submittedName>
        <fullName evidence="2">Na+/H+ antiporter</fullName>
    </submittedName>
</protein>
<evidence type="ECO:0000313" key="2">
    <source>
        <dbReference type="EMBL" id="MBF4695396.1"/>
    </source>
</evidence>
<feature type="transmembrane region" description="Helical" evidence="1">
    <location>
        <begin position="209"/>
        <end position="238"/>
    </location>
</feature>
<feature type="transmembrane region" description="Helical" evidence="1">
    <location>
        <begin position="437"/>
        <end position="454"/>
    </location>
</feature>